<dbReference type="EMBL" id="JXAL01000016">
    <property type="protein sequence ID" value="KIL35879.1"/>
    <property type="molecule type" value="Genomic_DNA"/>
</dbReference>
<reference evidence="1 2" key="1">
    <citation type="submission" date="2014-12" db="EMBL/GenBank/DDBJ databases">
        <title>Draft genome sequence of Cohnella kolymensis strain B-2846.</title>
        <authorList>
            <person name="Karlyshev A.V."/>
            <person name="Kudryashova E.B."/>
        </authorList>
    </citation>
    <scope>NUCLEOTIDE SEQUENCE [LARGE SCALE GENOMIC DNA]</scope>
    <source>
        <strain evidence="1 2">VKM B-2846</strain>
    </source>
</reference>
<name>A0ABR5A4A8_9BACL</name>
<proteinExistence type="predicted"/>
<keyword evidence="2" id="KW-1185">Reference proteome</keyword>
<evidence type="ECO:0000313" key="2">
    <source>
        <dbReference type="Proteomes" id="UP000054526"/>
    </source>
</evidence>
<organism evidence="1 2">
    <name type="scientific">Cohnella kolymensis</name>
    <dbReference type="NCBI Taxonomy" id="1590652"/>
    <lineage>
        <taxon>Bacteria</taxon>
        <taxon>Bacillati</taxon>
        <taxon>Bacillota</taxon>
        <taxon>Bacilli</taxon>
        <taxon>Bacillales</taxon>
        <taxon>Paenibacillaceae</taxon>
        <taxon>Cohnella</taxon>
    </lineage>
</organism>
<sequence length="62" mass="7262">MSIIILGSVALVGVFLYDKISDIRLEKKWAWVDEQVKPLPNGRINVDDFCDVLDEAERKWKW</sequence>
<evidence type="ECO:0000313" key="1">
    <source>
        <dbReference type="EMBL" id="KIL35879.1"/>
    </source>
</evidence>
<comment type="caution">
    <text evidence="1">The sequence shown here is derived from an EMBL/GenBank/DDBJ whole genome shotgun (WGS) entry which is preliminary data.</text>
</comment>
<protein>
    <submittedName>
        <fullName evidence="1">Uncharacterized protein</fullName>
    </submittedName>
</protein>
<dbReference type="RefSeq" id="WP_041062616.1">
    <property type="nucleotide sequence ID" value="NZ_JXAL01000016.1"/>
</dbReference>
<dbReference type="Proteomes" id="UP000054526">
    <property type="component" value="Unassembled WGS sequence"/>
</dbReference>
<accession>A0ABR5A4A8</accession>
<gene>
    <name evidence="1" type="ORF">SD71_10850</name>
</gene>